<dbReference type="AlphaFoldDB" id="A0A292YHD4"/>
<keyword evidence="9" id="KW-0012">Acyltransferase</keyword>
<keyword evidence="6 7" id="KW-0472">Membrane</keyword>
<dbReference type="GO" id="GO:0005886">
    <property type="term" value="C:plasma membrane"/>
    <property type="evidence" value="ECO:0007669"/>
    <property type="project" value="UniProtKB-SubCell"/>
</dbReference>
<feature type="domain" description="Acyltransferase 3" evidence="8">
    <location>
        <begin position="8"/>
        <end position="363"/>
    </location>
</feature>
<gene>
    <name evidence="9" type="ORF">EFBL_0682</name>
</gene>
<feature type="transmembrane region" description="Helical" evidence="7">
    <location>
        <begin position="235"/>
        <end position="256"/>
    </location>
</feature>
<evidence type="ECO:0000259" key="8">
    <source>
        <dbReference type="Pfam" id="PF01757"/>
    </source>
</evidence>
<keyword evidence="4 7" id="KW-0812">Transmembrane</keyword>
<comment type="caution">
    <text evidence="9">The sequence shown here is derived from an EMBL/GenBank/DDBJ whole genome shotgun (WGS) entry which is preliminary data.</text>
</comment>
<feature type="transmembrane region" description="Helical" evidence="7">
    <location>
        <begin position="12"/>
        <end position="31"/>
    </location>
</feature>
<dbReference type="EMBL" id="BDUF01000014">
    <property type="protein sequence ID" value="GAX89068.1"/>
    <property type="molecule type" value="Genomic_DNA"/>
</dbReference>
<proteinExistence type="inferred from homology"/>
<reference evidence="10" key="1">
    <citation type="submission" date="2017-07" db="EMBL/GenBank/DDBJ databases">
        <title>Draft genome sequence of Effusibacillus lacus strain skLN1.</title>
        <authorList>
            <person name="Watanabe M."/>
            <person name="Kojima H."/>
            <person name="Fukui M."/>
        </authorList>
    </citation>
    <scope>NUCLEOTIDE SEQUENCE [LARGE SCALE GENOMIC DNA]</scope>
    <source>
        <strain evidence="10">skLN1</strain>
    </source>
</reference>
<feature type="transmembrane region" description="Helical" evidence="7">
    <location>
        <begin position="276"/>
        <end position="294"/>
    </location>
</feature>
<name>A0A292YHD4_9BACL</name>
<dbReference type="OrthoDB" id="569695at2"/>
<evidence type="ECO:0000256" key="5">
    <source>
        <dbReference type="ARBA" id="ARBA00022989"/>
    </source>
</evidence>
<dbReference type="PANTHER" id="PTHR40074">
    <property type="entry name" value="O-ACETYLTRANSFERASE WECH"/>
    <property type="match status" value="1"/>
</dbReference>
<organism evidence="9 10">
    <name type="scientific">Effusibacillus lacus</name>
    <dbReference type="NCBI Taxonomy" id="1348429"/>
    <lineage>
        <taxon>Bacteria</taxon>
        <taxon>Bacillati</taxon>
        <taxon>Bacillota</taxon>
        <taxon>Bacilli</taxon>
        <taxon>Bacillales</taxon>
        <taxon>Alicyclobacillaceae</taxon>
        <taxon>Effusibacillus</taxon>
    </lineage>
</organism>
<dbReference type="RefSeq" id="WP_096180757.1">
    <property type="nucleotide sequence ID" value="NZ_BDUF01000014.1"/>
</dbReference>
<evidence type="ECO:0000313" key="10">
    <source>
        <dbReference type="Proteomes" id="UP000217785"/>
    </source>
</evidence>
<feature type="transmembrane region" description="Helical" evidence="7">
    <location>
        <begin position="346"/>
        <end position="367"/>
    </location>
</feature>
<accession>A0A292YHD4</accession>
<evidence type="ECO:0000256" key="4">
    <source>
        <dbReference type="ARBA" id="ARBA00022692"/>
    </source>
</evidence>
<evidence type="ECO:0000256" key="6">
    <source>
        <dbReference type="ARBA" id="ARBA00023136"/>
    </source>
</evidence>
<comment type="subcellular location">
    <subcellularLocation>
        <location evidence="1">Cell membrane</location>
        <topology evidence="1">Multi-pass membrane protein</topology>
    </subcellularLocation>
</comment>
<feature type="transmembrane region" description="Helical" evidence="7">
    <location>
        <begin position="314"/>
        <end position="334"/>
    </location>
</feature>
<keyword evidence="3" id="KW-1003">Cell membrane</keyword>
<evidence type="ECO:0000256" key="3">
    <source>
        <dbReference type="ARBA" id="ARBA00022475"/>
    </source>
</evidence>
<keyword evidence="5 7" id="KW-1133">Transmembrane helix</keyword>
<keyword evidence="9" id="KW-0808">Transferase</keyword>
<comment type="similarity">
    <text evidence="2">Belongs to the acyltransferase 3 family.</text>
</comment>
<dbReference type="Proteomes" id="UP000217785">
    <property type="component" value="Unassembled WGS sequence"/>
</dbReference>
<evidence type="ECO:0000256" key="2">
    <source>
        <dbReference type="ARBA" id="ARBA00007400"/>
    </source>
</evidence>
<keyword evidence="10" id="KW-1185">Reference proteome</keyword>
<dbReference type="GO" id="GO:0009246">
    <property type="term" value="P:enterobacterial common antigen biosynthetic process"/>
    <property type="evidence" value="ECO:0007669"/>
    <property type="project" value="TreeGrafter"/>
</dbReference>
<dbReference type="PANTHER" id="PTHR40074:SF2">
    <property type="entry name" value="O-ACETYLTRANSFERASE WECH"/>
    <property type="match status" value="1"/>
</dbReference>
<feature type="transmembrane region" description="Helical" evidence="7">
    <location>
        <begin position="159"/>
        <end position="182"/>
    </location>
</feature>
<protein>
    <submittedName>
        <fullName evidence="9">Acyltransferase</fullName>
    </submittedName>
</protein>
<evidence type="ECO:0000256" key="7">
    <source>
        <dbReference type="SAM" id="Phobius"/>
    </source>
</evidence>
<feature type="transmembrane region" description="Helical" evidence="7">
    <location>
        <begin position="124"/>
        <end position="147"/>
    </location>
</feature>
<evidence type="ECO:0000256" key="1">
    <source>
        <dbReference type="ARBA" id="ARBA00004651"/>
    </source>
</evidence>
<dbReference type="GO" id="GO:0016413">
    <property type="term" value="F:O-acetyltransferase activity"/>
    <property type="evidence" value="ECO:0007669"/>
    <property type="project" value="TreeGrafter"/>
</dbReference>
<dbReference type="InterPro" id="IPR002656">
    <property type="entry name" value="Acyl_transf_3_dom"/>
</dbReference>
<evidence type="ECO:0000313" key="9">
    <source>
        <dbReference type="EMBL" id="GAX89068.1"/>
    </source>
</evidence>
<sequence length="380" mass="43785">MKKARIEEIGYLRGIAFLAVVMQHAIAYFAALPQAQLADGVELAILLLAVKFAVPLFVFITGLVLFYNYEGKLHYGEFMRKRFQDIIVPYAVWSLVYFLLYHGIQGNLLKSMKLLFVQIFTGQAFYHLWFVAMIFQFYLLFPLFRLLITKVKERLRTKFAAYAALLVSGAVFIYVTSEVYVIHERIDRLKIPVFTAWFTDFADRNFVYFFYYFVLGAAAGLSIEHWRGWVTRYKTPVLLTFLAFFSYFLHKVISGFQVVPFFKMNFNDTFLIRPKMAMFLIISMPAVYWLSIQISRHAAPVAKRILHKLGEYSYGAYLIHALVLDICGLVLKHLLPAINLTLQTLLAFALCSFLSIGLTVVLSRLPLGRWTVGIKKSGRA</sequence>
<feature type="transmembrane region" description="Helical" evidence="7">
    <location>
        <begin position="43"/>
        <end position="67"/>
    </location>
</feature>
<feature type="transmembrane region" description="Helical" evidence="7">
    <location>
        <begin position="206"/>
        <end position="223"/>
    </location>
</feature>
<feature type="transmembrane region" description="Helical" evidence="7">
    <location>
        <begin position="87"/>
        <end position="104"/>
    </location>
</feature>
<dbReference type="Pfam" id="PF01757">
    <property type="entry name" value="Acyl_transf_3"/>
    <property type="match status" value="1"/>
</dbReference>